<sequence>MSKPYTYIYWTFNIVLQIASVVVVALVDLIIIWKIFHLRSSLKPSGRTAFGSTAALRPRNEGRISREMRFALSFLFLSACFLGQTLFFNLPLGKSFVEDFFTKVTSKLNLAKWAFYAFGNVLVVLAMGSERSTPLGYDI</sequence>
<feature type="transmembrane region" description="Helical" evidence="1">
    <location>
        <begin position="110"/>
        <end position="128"/>
    </location>
</feature>
<name>A0AAN8G2A5_TRICO</name>
<dbReference type="Proteomes" id="UP001331761">
    <property type="component" value="Unassembled WGS sequence"/>
</dbReference>
<organism evidence="2 3">
    <name type="scientific">Trichostrongylus colubriformis</name>
    <name type="common">Black scour worm</name>
    <dbReference type="NCBI Taxonomy" id="6319"/>
    <lineage>
        <taxon>Eukaryota</taxon>
        <taxon>Metazoa</taxon>
        <taxon>Ecdysozoa</taxon>
        <taxon>Nematoda</taxon>
        <taxon>Chromadorea</taxon>
        <taxon>Rhabditida</taxon>
        <taxon>Rhabditina</taxon>
        <taxon>Rhabditomorpha</taxon>
        <taxon>Strongyloidea</taxon>
        <taxon>Trichostrongylidae</taxon>
        <taxon>Trichostrongylus</taxon>
    </lineage>
</organism>
<dbReference type="AlphaFoldDB" id="A0AAN8G2A5"/>
<comment type="caution">
    <text evidence="2">The sequence shown here is derived from an EMBL/GenBank/DDBJ whole genome shotgun (WGS) entry which is preliminary data.</text>
</comment>
<reference evidence="2 3" key="1">
    <citation type="submission" date="2019-10" db="EMBL/GenBank/DDBJ databases">
        <title>Assembly and Annotation for the nematode Trichostrongylus colubriformis.</title>
        <authorList>
            <person name="Martin J."/>
        </authorList>
    </citation>
    <scope>NUCLEOTIDE SEQUENCE [LARGE SCALE GENOMIC DNA]</scope>
    <source>
        <strain evidence="2">G859</strain>
        <tissue evidence="2">Whole worm</tissue>
    </source>
</reference>
<keyword evidence="1" id="KW-0472">Membrane</keyword>
<feature type="transmembrane region" description="Helical" evidence="1">
    <location>
        <begin position="6"/>
        <end position="33"/>
    </location>
</feature>
<proteinExistence type="predicted"/>
<keyword evidence="3" id="KW-1185">Reference proteome</keyword>
<evidence type="ECO:0000313" key="2">
    <source>
        <dbReference type="EMBL" id="KAK5975158.1"/>
    </source>
</evidence>
<protein>
    <recommendedName>
        <fullName evidence="4">7TM GPCR serpentine receptor class x (Srx) domain-containing protein</fullName>
    </recommendedName>
</protein>
<evidence type="ECO:0008006" key="4">
    <source>
        <dbReference type="Google" id="ProtNLM"/>
    </source>
</evidence>
<keyword evidence="1" id="KW-0812">Transmembrane</keyword>
<gene>
    <name evidence="2" type="ORF">GCK32_017167</name>
</gene>
<evidence type="ECO:0000256" key="1">
    <source>
        <dbReference type="SAM" id="Phobius"/>
    </source>
</evidence>
<keyword evidence="1" id="KW-1133">Transmembrane helix</keyword>
<evidence type="ECO:0000313" key="3">
    <source>
        <dbReference type="Proteomes" id="UP001331761"/>
    </source>
</evidence>
<feature type="transmembrane region" description="Helical" evidence="1">
    <location>
        <begin position="70"/>
        <end position="90"/>
    </location>
</feature>
<dbReference type="EMBL" id="WIXE01013381">
    <property type="protein sequence ID" value="KAK5975158.1"/>
    <property type="molecule type" value="Genomic_DNA"/>
</dbReference>
<accession>A0AAN8G2A5</accession>